<evidence type="ECO:0000313" key="4">
    <source>
        <dbReference type="Proteomes" id="UP000076874"/>
    </source>
</evidence>
<feature type="region of interest" description="Disordered" evidence="1">
    <location>
        <begin position="1"/>
        <end position="25"/>
    </location>
</feature>
<dbReference type="Proteomes" id="UP000076874">
    <property type="component" value="Unassembled WGS sequence"/>
</dbReference>
<feature type="compositionally biased region" description="Basic and acidic residues" evidence="1">
    <location>
        <begin position="144"/>
        <end position="155"/>
    </location>
</feature>
<evidence type="ECO:0000259" key="2">
    <source>
        <dbReference type="Pfam" id="PF22980"/>
    </source>
</evidence>
<gene>
    <name evidence="3" type="ORF">SPI_03046</name>
</gene>
<protein>
    <recommendedName>
        <fullName evidence="2">Myb-like DNA-binding domain-containing protein</fullName>
    </recommendedName>
</protein>
<reference evidence="3 4" key="1">
    <citation type="journal article" date="2016" name="Genome Biol. Evol.">
        <title>Divergent and convergent evolution of fungal pathogenicity.</title>
        <authorList>
            <person name="Shang Y."/>
            <person name="Xiao G."/>
            <person name="Zheng P."/>
            <person name="Cen K."/>
            <person name="Zhan S."/>
            <person name="Wang C."/>
        </authorList>
    </citation>
    <scope>NUCLEOTIDE SEQUENCE [LARGE SCALE GENOMIC DNA]</scope>
    <source>
        <strain evidence="3 4">RCEF 264</strain>
    </source>
</reference>
<sequence length="206" mass="21735">MAHPPTVQTGVPDTSGGSTVAEFPEPNPQEARLFYSMIRNLTNHPDIDWDGVATDSGFKNAAVAKKRFYQIKQKLGLDAKMGTAATTPKSPRKSKAAKAAASADATAEAGGEKSLDTKPHSPQKVIKRRKQQPAGKTSPTGPRKATESTIKHEGAGDADVDAENDADGHAGAVRTIKAEDDGTNGGNIGLEDGRNFWDDEDENNGV</sequence>
<proteinExistence type="predicted"/>
<dbReference type="InterPro" id="IPR054505">
    <property type="entry name" value="Myb_DNA-bind_8"/>
</dbReference>
<comment type="caution">
    <text evidence="3">The sequence shown here is derived from an EMBL/GenBank/DDBJ whole genome shotgun (WGS) entry which is preliminary data.</text>
</comment>
<accession>A0A167X0X9</accession>
<feature type="compositionally biased region" description="Polar residues" evidence="1">
    <location>
        <begin position="1"/>
        <end position="18"/>
    </location>
</feature>
<feature type="compositionally biased region" description="Low complexity" evidence="1">
    <location>
        <begin position="97"/>
        <end position="109"/>
    </location>
</feature>
<feature type="compositionally biased region" description="Acidic residues" evidence="1">
    <location>
        <begin position="156"/>
        <end position="165"/>
    </location>
</feature>
<dbReference type="EMBL" id="AZHD01000004">
    <property type="protein sequence ID" value="OAA64399.1"/>
    <property type="molecule type" value="Genomic_DNA"/>
</dbReference>
<evidence type="ECO:0000313" key="3">
    <source>
        <dbReference type="EMBL" id="OAA64399.1"/>
    </source>
</evidence>
<feature type="domain" description="Myb-like DNA-binding" evidence="2">
    <location>
        <begin position="30"/>
        <end position="76"/>
    </location>
</feature>
<name>A0A167X0X9_9HYPO</name>
<keyword evidence="4" id="KW-1185">Reference proteome</keyword>
<organism evidence="3 4">
    <name type="scientific">Niveomyces insectorum RCEF 264</name>
    <dbReference type="NCBI Taxonomy" id="1081102"/>
    <lineage>
        <taxon>Eukaryota</taxon>
        <taxon>Fungi</taxon>
        <taxon>Dikarya</taxon>
        <taxon>Ascomycota</taxon>
        <taxon>Pezizomycotina</taxon>
        <taxon>Sordariomycetes</taxon>
        <taxon>Hypocreomycetidae</taxon>
        <taxon>Hypocreales</taxon>
        <taxon>Cordycipitaceae</taxon>
        <taxon>Niveomyces</taxon>
    </lineage>
</organism>
<dbReference type="OrthoDB" id="5403747at2759"/>
<feature type="compositionally biased region" description="Basic and acidic residues" evidence="1">
    <location>
        <begin position="110"/>
        <end position="119"/>
    </location>
</feature>
<feature type="region of interest" description="Disordered" evidence="1">
    <location>
        <begin position="77"/>
        <end position="206"/>
    </location>
</feature>
<dbReference type="AlphaFoldDB" id="A0A167X0X9"/>
<dbReference type="STRING" id="1081102.A0A167X0X9"/>
<dbReference type="Pfam" id="PF22980">
    <property type="entry name" value="Myb_DNA-bind_8"/>
    <property type="match status" value="1"/>
</dbReference>
<evidence type="ECO:0000256" key="1">
    <source>
        <dbReference type="SAM" id="MobiDB-lite"/>
    </source>
</evidence>